<dbReference type="InterPro" id="IPR000182">
    <property type="entry name" value="GNAT_dom"/>
</dbReference>
<dbReference type="EMBL" id="JACHIA010000010">
    <property type="protein sequence ID" value="MBB6071747.1"/>
    <property type="molecule type" value="Genomic_DNA"/>
</dbReference>
<reference evidence="4 5" key="1">
    <citation type="submission" date="2020-08" db="EMBL/GenBank/DDBJ databases">
        <title>Genomic Encyclopedia of Type Strains, Phase IV (KMG-IV): sequencing the most valuable type-strain genomes for metagenomic binning, comparative biology and taxonomic classification.</title>
        <authorList>
            <person name="Goeker M."/>
        </authorList>
    </citation>
    <scope>NUCLEOTIDE SEQUENCE [LARGE SCALE GENOMIC DNA]</scope>
    <source>
        <strain evidence="4 5">DSM 29007</strain>
    </source>
</reference>
<dbReference type="Proteomes" id="UP000582837">
    <property type="component" value="Unassembled WGS sequence"/>
</dbReference>
<dbReference type="PROSITE" id="PS51186">
    <property type="entry name" value="GNAT"/>
    <property type="match status" value="1"/>
</dbReference>
<dbReference type="PANTHER" id="PTHR43877">
    <property type="entry name" value="AMINOALKYLPHOSPHONATE N-ACETYLTRANSFERASE-RELATED-RELATED"/>
    <property type="match status" value="1"/>
</dbReference>
<evidence type="ECO:0000313" key="4">
    <source>
        <dbReference type="EMBL" id="MBB6071747.1"/>
    </source>
</evidence>
<gene>
    <name evidence="4" type="ORF">HNQ61_003386</name>
</gene>
<feature type="domain" description="N-acetyltransferase" evidence="3">
    <location>
        <begin position="23"/>
        <end position="162"/>
    </location>
</feature>
<dbReference type="AlphaFoldDB" id="A0A841H167"/>
<dbReference type="Pfam" id="PF00583">
    <property type="entry name" value="Acetyltransf_1"/>
    <property type="match status" value="1"/>
</dbReference>
<keyword evidence="1 4" id="KW-0808">Transferase</keyword>
<dbReference type="InterPro" id="IPR050832">
    <property type="entry name" value="Bact_Acetyltransf"/>
</dbReference>
<keyword evidence="5" id="KW-1185">Reference proteome</keyword>
<dbReference type="NCBIfam" id="NF005840">
    <property type="entry name" value="PRK07757.1"/>
    <property type="match status" value="1"/>
</dbReference>
<comment type="caution">
    <text evidence="4">The sequence shown here is derived from an EMBL/GenBank/DDBJ whole genome shotgun (WGS) entry which is preliminary data.</text>
</comment>
<accession>A0A841H167</accession>
<evidence type="ECO:0000313" key="5">
    <source>
        <dbReference type="Proteomes" id="UP000582837"/>
    </source>
</evidence>
<dbReference type="GO" id="GO:0016747">
    <property type="term" value="F:acyltransferase activity, transferring groups other than amino-acyl groups"/>
    <property type="evidence" value="ECO:0007669"/>
    <property type="project" value="InterPro"/>
</dbReference>
<dbReference type="CDD" id="cd04301">
    <property type="entry name" value="NAT_SF"/>
    <property type="match status" value="1"/>
</dbReference>
<dbReference type="InterPro" id="IPR016181">
    <property type="entry name" value="Acyl_CoA_acyltransferase"/>
</dbReference>
<dbReference type="EC" id="2.3.1.1" evidence="4"/>
<organism evidence="4 5">
    <name type="scientific">Longimicrobium terrae</name>
    <dbReference type="NCBI Taxonomy" id="1639882"/>
    <lineage>
        <taxon>Bacteria</taxon>
        <taxon>Pseudomonadati</taxon>
        <taxon>Gemmatimonadota</taxon>
        <taxon>Longimicrobiia</taxon>
        <taxon>Longimicrobiales</taxon>
        <taxon>Longimicrobiaceae</taxon>
        <taxon>Longimicrobium</taxon>
    </lineage>
</organism>
<dbReference type="Gene3D" id="3.40.630.30">
    <property type="match status" value="1"/>
</dbReference>
<dbReference type="SUPFAM" id="SSF55729">
    <property type="entry name" value="Acyl-CoA N-acyltransferases (Nat)"/>
    <property type="match status" value="1"/>
</dbReference>
<name>A0A841H167_9BACT</name>
<sequence length="174" mass="18881">MLTQIGGGTAMLDLAPVTPGETVTIRAATISDMLQVEPLINYFAAQNLMLPKTREQLVRLFREFVVAVDEQGRLLGCGGLRCFSPELAEIISLAVSPAAQGLGVGGMIVDRLVEDAEGLGLTTVFALTLRDGFFHRLGFRTVPKEMFPAKVWSDCRNCPKLTACDEIAVVKEVR</sequence>
<keyword evidence="2 4" id="KW-0012">Acyltransferase</keyword>
<protein>
    <submittedName>
        <fullName evidence="4">Amino-acid N-acetyltransferase</fullName>
        <ecNumber evidence="4">2.3.1.1</ecNumber>
    </submittedName>
</protein>
<evidence type="ECO:0000256" key="1">
    <source>
        <dbReference type="ARBA" id="ARBA00022679"/>
    </source>
</evidence>
<dbReference type="RefSeq" id="WP_205761216.1">
    <property type="nucleotide sequence ID" value="NZ_JABDTL010000001.1"/>
</dbReference>
<evidence type="ECO:0000256" key="2">
    <source>
        <dbReference type="ARBA" id="ARBA00023315"/>
    </source>
</evidence>
<proteinExistence type="predicted"/>
<evidence type="ECO:0000259" key="3">
    <source>
        <dbReference type="PROSITE" id="PS51186"/>
    </source>
</evidence>